<dbReference type="Gene3D" id="3.90.550.10">
    <property type="entry name" value="Spore Coat Polysaccharide Biosynthesis Protein SpsA, Chain A"/>
    <property type="match status" value="1"/>
</dbReference>
<feature type="domain" description="MobA-like NTP transferase" evidence="2">
    <location>
        <begin position="15"/>
        <end position="178"/>
    </location>
</feature>
<dbReference type="PANTHER" id="PTHR19136:SF81">
    <property type="entry name" value="MOLYBDENUM COFACTOR GUANYLYLTRANSFERASE"/>
    <property type="match status" value="1"/>
</dbReference>
<protein>
    <recommendedName>
        <fullName evidence="2">MobA-like NTP transferase domain-containing protein</fullName>
    </recommendedName>
</protein>
<dbReference type="OrthoDB" id="4408226at2"/>
<dbReference type="Proteomes" id="UP000321181">
    <property type="component" value="Unassembled WGS sequence"/>
</dbReference>
<dbReference type="InterPro" id="IPR025877">
    <property type="entry name" value="MobA-like_NTP_Trfase"/>
</dbReference>
<evidence type="ECO:0000313" key="3">
    <source>
        <dbReference type="EMBL" id="GEO32567.1"/>
    </source>
</evidence>
<evidence type="ECO:0000256" key="1">
    <source>
        <dbReference type="ARBA" id="ARBA00022679"/>
    </source>
</evidence>
<accession>A0A512D828</accession>
<evidence type="ECO:0000313" key="4">
    <source>
        <dbReference type="Proteomes" id="UP000321181"/>
    </source>
</evidence>
<gene>
    <name evidence="3" type="ORF">CAE01nite_02920</name>
</gene>
<dbReference type="GO" id="GO:0016779">
    <property type="term" value="F:nucleotidyltransferase activity"/>
    <property type="evidence" value="ECO:0007669"/>
    <property type="project" value="TreeGrafter"/>
</dbReference>
<keyword evidence="1" id="KW-0808">Transferase</keyword>
<dbReference type="InterPro" id="IPR029044">
    <property type="entry name" value="Nucleotide-diphossugar_trans"/>
</dbReference>
<dbReference type="PANTHER" id="PTHR19136">
    <property type="entry name" value="MOLYBDENUM COFACTOR GUANYLYLTRANSFERASE"/>
    <property type="match status" value="1"/>
</dbReference>
<dbReference type="SUPFAM" id="SSF53448">
    <property type="entry name" value="Nucleotide-diphospho-sugar transferases"/>
    <property type="match status" value="1"/>
</dbReference>
<proteinExistence type="predicted"/>
<keyword evidence="4" id="KW-1185">Reference proteome</keyword>
<sequence>MTSDPGASDARTFDAIVLAGGRGSRLGGVSKPEVRVAGRSLLDRALDATAGARHVVVVGPPRLARPGVVAVLEDPPFGGPVAGIDAGLAALDRLRARAGTAAGTDPDTQRGPDLPVLVLACDIPAAAGAVPALLAALADPGVDGAHLVRDGHAQLVAVHRPAALRVALASLGQAGGRAAGHDGTGVRGVAVRALHARLRMAPVPDDDGLSADADTWDDVARLESVLGRRSRHDRHDPR</sequence>
<name>A0A512D828_9CELL</name>
<reference evidence="3 4" key="1">
    <citation type="submission" date="2019-07" db="EMBL/GenBank/DDBJ databases">
        <title>Whole genome shotgun sequence of Cellulomonas aerilata NBRC 106308.</title>
        <authorList>
            <person name="Hosoyama A."/>
            <person name="Uohara A."/>
            <person name="Ohji S."/>
            <person name="Ichikawa N."/>
        </authorList>
    </citation>
    <scope>NUCLEOTIDE SEQUENCE [LARGE SCALE GENOMIC DNA]</scope>
    <source>
        <strain evidence="3 4">NBRC 106308</strain>
    </source>
</reference>
<dbReference type="RefSeq" id="WP_146898869.1">
    <property type="nucleotide sequence ID" value="NZ_BAAARM010000001.1"/>
</dbReference>
<dbReference type="Pfam" id="PF12804">
    <property type="entry name" value="NTP_transf_3"/>
    <property type="match status" value="1"/>
</dbReference>
<dbReference type="AlphaFoldDB" id="A0A512D828"/>
<dbReference type="EMBL" id="BJYY01000001">
    <property type="protein sequence ID" value="GEO32567.1"/>
    <property type="molecule type" value="Genomic_DNA"/>
</dbReference>
<organism evidence="3 4">
    <name type="scientific">Cellulomonas aerilata</name>
    <dbReference type="NCBI Taxonomy" id="515326"/>
    <lineage>
        <taxon>Bacteria</taxon>
        <taxon>Bacillati</taxon>
        <taxon>Actinomycetota</taxon>
        <taxon>Actinomycetes</taxon>
        <taxon>Micrococcales</taxon>
        <taxon>Cellulomonadaceae</taxon>
        <taxon>Cellulomonas</taxon>
    </lineage>
</organism>
<comment type="caution">
    <text evidence="3">The sequence shown here is derived from an EMBL/GenBank/DDBJ whole genome shotgun (WGS) entry which is preliminary data.</text>
</comment>
<evidence type="ECO:0000259" key="2">
    <source>
        <dbReference type="Pfam" id="PF12804"/>
    </source>
</evidence>